<dbReference type="SUPFAM" id="SSF47459">
    <property type="entry name" value="HLH, helix-loop-helix DNA-binding domain"/>
    <property type="match status" value="1"/>
</dbReference>
<accession>A0ABR2RH29</accession>
<dbReference type="Proteomes" id="UP001396334">
    <property type="component" value="Unassembled WGS sequence"/>
</dbReference>
<dbReference type="CDD" id="cd11393">
    <property type="entry name" value="bHLH_AtbHLH_like"/>
    <property type="match status" value="1"/>
</dbReference>
<evidence type="ECO:0000256" key="2">
    <source>
        <dbReference type="ARBA" id="ARBA00023015"/>
    </source>
</evidence>
<dbReference type="EMBL" id="JBBPBN010000022">
    <property type="protein sequence ID" value="KAK9012239.1"/>
    <property type="molecule type" value="Genomic_DNA"/>
</dbReference>
<evidence type="ECO:0000313" key="8">
    <source>
        <dbReference type="EMBL" id="KAK9012239.1"/>
    </source>
</evidence>
<keyword evidence="9" id="KW-1185">Reference proteome</keyword>
<protein>
    <recommendedName>
        <fullName evidence="7">BHLH domain-containing protein</fullName>
    </recommendedName>
</protein>
<evidence type="ECO:0000256" key="4">
    <source>
        <dbReference type="ARBA" id="ARBA00023163"/>
    </source>
</evidence>
<reference evidence="8 9" key="1">
    <citation type="journal article" date="2024" name="G3 (Bethesda)">
        <title>Genome assembly of Hibiscus sabdariffa L. provides insights into metabolisms of medicinal natural products.</title>
        <authorList>
            <person name="Kim T."/>
        </authorList>
    </citation>
    <scope>NUCLEOTIDE SEQUENCE [LARGE SCALE GENOMIC DNA]</scope>
    <source>
        <strain evidence="8">TK-2024</strain>
        <tissue evidence="8">Old leaves</tissue>
    </source>
</reference>
<evidence type="ECO:0000256" key="5">
    <source>
        <dbReference type="ARBA" id="ARBA00023242"/>
    </source>
</evidence>
<evidence type="ECO:0000256" key="3">
    <source>
        <dbReference type="ARBA" id="ARBA00023125"/>
    </source>
</evidence>
<dbReference type="InterPro" id="IPR045843">
    <property type="entry name" value="IND-like"/>
</dbReference>
<keyword evidence="4" id="KW-0804">Transcription</keyword>
<proteinExistence type="predicted"/>
<keyword evidence="2" id="KW-0805">Transcription regulation</keyword>
<evidence type="ECO:0000313" key="9">
    <source>
        <dbReference type="Proteomes" id="UP001396334"/>
    </source>
</evidence>
<dbReference type="InterPro" id="IPR011598">
    <property type="entry name" value="bHLH_dom"/>
</dbReference>
<keyword evidence="3" id="KW-0238">DNA-binding</keyword>
<dbReference type="PANTHER" id="PTHR16223:SF388">
    <property type="entry name" value="TRANSCRIPTION FACTOR BHLH110-LIKE ISOFORM X1"/>
    <property type="match status" value="1"/>
</dbReference>
<comment type="caution">
    <text evidence="8">The sequence shown here is derived from an EMBL/GenBank/DDBJ whole genome shotgun (WGS) entry which is preliminary data.</text>
</comment>
<dbReference type="PROSITE" id="PS50888">
    <property type="entry name" value="BHLH"/>
    <property type="match status" value="1"/>
</dbReference>
<keyword evidence="5" id="KW-0539">Nucleus</keyword>
<sequence>MDSSNLHSQFKVEEQYVKYTSLLTQTGHQISTADEWKPDLFPSIGSRYNRNPIETILKPPELWTPPLIRTSVNEDSFYQQPTKEFPHANIKDDMSGSFPKLSKAMHCNSSTEDSYLLSRKHCPQSSDQGLGGNLWHRNFSVVNNMTERQFSSGDLYPNANGQSPCLGTAAASRYEFNDIFPSTNIAATDMCSTLISNSLDLNSKSLDLLTSTYDGGSSNKSFAEIPGKLSRNVLMGHDLSRESNDSPSSSSKVSAFVSGSTSTKRPGSFSETKDSHTDGKKHRSMSRSPCPTLKVRKEKLGDRVAALQKLVAPFSKTDTASVLTEAIGYIQFLHDQVETLSVPFMKSSQAKLYRTMQMGSKEGKKEQKPDLRSRGLCPSLALSYNAFGTSLVAAMANHLKFNVYDLQLVNIIRDSDLRN</sequence>
<gene>
    <name evidence="8" type="ORF">V6N11_040305</name>
</gene>
<organism evidence="8 9">
    <name type="scientific">Hibiscus sabdariffa</name>
    <name type="common">roselle</name>
    <dbReference type="NCBI Taxonomy" id="183260"/>
    <lineage>
        <taxon>Eukaryota</taxon>
        <taxon>Viridiplantae</taxon>
        <taxon>Streptophyta</taxon>
        <taxon>Embryophyta</taxon>
        <taxon>Tracheophyta</taxon>
        <taxon>Spermatophyta</taxon>
        <taxon>Magnoliopsida</taxon>
        <taxon>eudicotyledons</taxon>
        <taxon>Gunneridae</taxon>
        <taxon>Pentapetalae</taxon>
        <taxon>rosids</taxon>
        <taxon>malvids</taxon>
        <taxon>Malvales</taxon>
        <taxon>Malvaceae</taxon>
        <taxon>Malvoideae</taxon>
        <taxon>Hibiscus</taxon>
    </lineage>
</organism>
<evidence type="ECO:0000256" key="1">
    <source>
        <dbReference type="ARBA" id="ARBA00004123"/>
    </source>
</evidence>
<comment type="subcellular location">
    <subcellularLocation>
        <location evidence="1">Nucleus</location>
    </subcellularLocation>
</comment>
<dbReference type="InterPro" id="IPR045239">
    <property type="entry name" value="bHLH95_bHLH"/>
</dbReference>
<dbReference type="InterPro" id="IPR036638">
    <property type="entry name" value="HLH_DNA-bd_sf"/>
</dbReference>
<dbReference type="Gene3D" id="4.10.280.10">
    <property type="entry name" value="Helix-loop-helix DNA-binding domain"/>
    <property type="match status" value="1"/>
</dbReference>
<dbReference type="PANTHER" id="PTHR16223">
    <property type="entry name" value="TRANSCRIPTION FACTOR BHLH83-RELATED"/>
    <property type="match status" value="1"/>
</dbReference>
<feature type="domain" description="BHLH" evidence="7">
    <location>
        <begin position="284"/>
        <end position="333"/>
    </location>
</feature>
<evidence type="ECO:0000256" key="6">
    <source>
        <dbReference type="SAM" id="MobiDB-lite"/>
    </source>
</evidence>
<name>A0ABR2RH29_9ROSI</name>
<feature type="compositionally biased region" description="Low complexity" evidence="6">
    <location>
        <begin position="245"/>
        <end position="262"/>
    </location>
</feature>
<feature type="region of interest" description="Disordered" evidence="6">
    <location>
        <begin position="238"/>
        <end position="290"/>
    </location>
</feature>
<evidence type="ECO:0000259" key="7">
    <source>
        <dbReference type="PROSITE" id="PS50888"/>
    </source>
</evidence>